<dbReference type="SUPFAM" id="SSF102405">
    <property type="entry name" value="MCP/YpsA-like"/>
    <property type="match status" value="1"/>
</dbReference>
<evidence type="ECO:0000313" key="2">
    <source>
        <dbReference type="EMBL" id="KAA9129793.1"/>
    </source>
</evidence>
<organism evidence="2 3">
    <name type="scientific">Marinihelvus fidelis</name>
    <dbReference type="NCBI Taxonomy" id="2613842"/>
    <lineage>
        <taxon>Bacteria</taxon>
        <taxon>Pseudomonadati</taxon>
        <taxon>Pseudomonadota</taxon>
        <taxon>Gammaproteobacteria</taxon>
        <taxon>Chromatiales</taxon>
        <taxon>Wenzhouxiangellaceae</taxon>
        <taxon>Marinihelvus</taxon>
    </lineage>
</organism>
<keyword evidence="3" id="KW-1185">Reference proteome</keyword>
<dbReference type="AlphaFoldDB" id="A0A5N0T4G2"/>
<comment type="caution">
    <text evidence="2">The sequence shown here is derived from an EMBL/GenBank/DDBJ whole genome shotgun (WGS) entry which is preliminary data.</text>
</comment>
<keyword evidence="1" id="KW-0472">Membrane</keyword>
<feature type="transmembrane region" description="Helical" evidence="1">
    <location>
        <begin position="450"/>
        <end position="472"/>
    </location>
</feature>
<keyword evidence="1" id="KW-0812">Transmembrane</keyword>
<evidence type="ECO:0000313" key="3">
    <source>
        <dbReference type="Proteomes" id="UP000325372"/>
    </source>
</evidence>
<evidence type="ECO:0008006" key="4">
    <source>
        <dbReference type="Google" id="ProtNLM"/>
    </source>
</evidence>
<proteinExistence type="predicted"/>
<dbReference type="EMBL" id="VYXP01000011">
    <property type="protein sequence ID" value="KAA9129793.1"/>
    <property type="molecule type" value="Genomic_DNA"/>
</dbReference>
<protein>
    <recommendedName>
        <fullName evidence="4">SMODS and SLOG-associating 2TM effector domain-containing protein</fullName>
    </recommendedName>
</protein>
<gene>
    <name evidence="2" type="ORF">F3N42_14160</name>
</gene>
<keyword evidence="1" id="KW-1133">Transmembrane helix</keyword>
<feature type="transmembrane region" description="Helical" evidence="1">
    <location>
        <begin position="318"/>
        <end position="337"/>
    </location>
</feature>
<feature type="transmembrane region" description="Helical" evidence="1">
    <location>
        <begin position="478"/>
        <end position="499"/>
    </location>
</feature>
<dbReference type="Proteomes" id="UP000325372">
    <property type="component" value="Unassembled WGS sequence"/>
</dbReference>
<accession>A0A5N0T4G2</accession>
<dbReference type="Gene3D" id="3.40.50.450">
    <property type="match status" value="1"/>
</dbReference>
<evidence type="ECO:0000256" key="1">
    <source>
        <dbReference type="SAM" id="Phobius"/>
    </source>
</evidence>
<name>A0A5N0T4G2_9GAMM</name>
<reference evidence="2 3" key="1">
    <citation type="submission" date="2019-09" db="EMBL/GenBank/DDBJ databases">
        <title>Wenzhouxiangella sp. Genome sequencing and assembly.</title>
        <authorList>
            <person name="Zhang R."/>
        </authorList>
    </citation>
    <scope>NUCLEOTIDE SEQUENCE [LARGE SCALE GENOMIC DNA]</scope>
    <source>
        <strain evidence="2 3">W260</strain>
    </source>
</reference>
<dbReference type="RefSeq" id="WP_150865191.1">
    <property type="nucleotide sequence ID" value="NZ_VYXP01000011.1"/>
</dbReference>
<sequence>MRLTIGVTGHRDLLVAEEENMRASLKSWIQSLSQSFPDIELELLSGLATGADQLAAEVALELGIELVAVLPFERDEYLRDFSDAGERARFEALLGRADVIELPAVAGTFADAIRTDPDIRNLHYAQLGVFISSHSEILLALWDGKETHALGGTSSVVHYHLNATMPGFIEVDESPNLLADNENDLVYHLVCSRQREGGAPRPLYEPLSSYWVTSRFGRQPGSQMPEEYRRSLERLQAFEADRKKYAEELESEAGGLLRDSPDWPIGEGVRFTDRLYAHADWLAVHFQRRYSNMLLWNHVLAVLMGIVFIVYSEFIEQAWMVVVFLALFGIGAVQNVISNRRDWHRKYLDYRALAEALRVQVWWNLAGVIDRHHVAFAYDNFLQKQDVDLVWIRHVMRSASMRRQRKDPPDDRWVDWVAAQWVGEPGISGGQLAYYGTKSKVKSENYRRTVILGTVALWTGIGMAVFLGLFGTRLEDNQALLLLILMGILPLIAGVRDAYSHKKADKELIKQYQFMARVFGNARRLLDTAADLAAKRRILKAVGSAALEEHAEWLLMHRERPAEQQAGIG</sequence>
<feature type="transmembrane region" description="Helical" evidence="1">
    <location>
        <begin position="294"/>
        <end position="312"/>
    </location>
</feature>